<evidence type="ECO:0000256" key="5">
    <source>
        <dbReference type="ARBA" id="ARBA00022723"/>
    </source>
</evidence>
<evidence type="ECO:0000256" key="4">
    <source>
        <dbReference type="ARBA" id="ARBA00022714"/>
    </source>
</evidence>
<dbReference type="PRINTS" id="PR00411">
    <property type="entry name" value="PNDRDTASEI"/>
</dbReference>
<evidence type="ECO:0000259" key="10">
    <source>
        <dbReference type="PROSITE" id="PS51296"/>
    </source>
</evidence>
<keyword evidence="9" id="KW-0411">Iron-sulfur</keyword>
<dbReference type="GO" id="GO:0016651">
    <property type="term" value="F:oxidoreductase activity, acting on NAD(P)H"/>
    <property type="evidence" value="ECO:0007669"/>
    <property type="project" value="TreeGrafter"/>
</dbReference>
<dbReference type="RefSeq" id="XP_015592860.1">
    <property type="nucleotide sequence ID" value="XM_015737374.2"/>
</dbReference>
<evidence type="ECO:0000256" key="6">
    <source>
        <dbReference type="ARBA" id="ARBA00022827"/>
    </source>
</evidence>
<keyword evidence="4" id="KW-0001">2Fe-2S</keyword>
<dbReference type="GO" id="GO:0046872">
    <property type="term" value="F:metal ion binding"/>
    <property type="evidence" value="ECO:0007669"/>
    <property type="project" value="UniProtKB-KW"/>
</dbReference>
<evidence type="ECO:0000256" key="9">
    <source>
        <dbReference type="ARBA" id="ARBA00023014"/>
    </source>
</evidence>
<evidence type="ECO:0000256" key="1">
    <source>
        <dbReference type="ARBA" id="ARBA00001974"/>
    </source>
</evidence>
<dbReference type="PROSITE" id="PS51296">
    <property type="entry name" value="RIESKE"/>
    <property type="match status" value="1"/>
</dbReference>
<dbReference type="Proteomes" id="UP000694920">
    <property type="component" value="Unplaced"/>
</dbReference>
<evidence type="ECO:0000256" key="3">
    <source>
        <dbReference type="ARBA" id="ARBA00022630"/>
    </source>
</evidence>
<evidence type="ECO:0000313" key="12">
    <source>
        <dbReference type="RefSeq" id="XP_015592860.1"/>
    </source>
</evidence>
<protein>
    <submittedName>
        <fullName evidence="12">Apoptosis-inducing factor 3 isoform X1</fullName>
    </submittedName>
</protein>
<dbReference type="InterPro" id="IPR016156">
    <property type="entry name" value="FAD/NAD-linked_Rdtase_dimer_sf"/>
</dbReference>
<reference evidence="12" key="1">
    <citation type="submission" date="2025-08" db="UniProtKB">
        <authorList>
            <consortium name="RefSeq"/>
        </authorList>
    </citation>
    <scope>IDENTIFICATION</scope>
</reference>
<dbReference type="Gene3D" id="3.50.50.60">
    <property type="entry name" value="FAD/NAD(P)-binding domain"/>
    <property type="match status" value="2"/>
</dbReference>
<evidence type="ECO:0000256" key="2">
    <source>
        <dbReference type="ARBA" id="ARBA00006442"/>
    </source>
</evidence>
<keyword evidence="7" id="KW-0560">Oxidoreductase</keyword>
<dbReference type="InterPro" id="IPR023753">
    <property type="entry name" value="FAD/NAD-binding_dom"/>
</dbReference>
<dbReference type="PRINTS" id="PR00368">
    <property type="entry name" value="FADPNR"/>
</dbReference>
<comment type="similarity">
    <text evidence="2">Belongs to the FAD-dependent oxidoreductase family.</text>
</comment>
<dbReference type="InterPro" id="IPR017941">
    <property type="entry name" value="Rieske_2Fe-2S"/>
</dbReference>
<dbReference type="SUPFAM" id="SSF51905">
    <property type="entry name" value="FAD/NAD(P)-binding domain"/>
    <property type="match status" value="1"/>
</dbReference>
<dbReference type="SUPFAM" id="SSF55424">
    <property type="entry name" value="FAD/NAD-linked reductases, dimerisation (C-terminal) domain"/>
    <property type="match status" value="1"/>
</dbReference>
<evidence type="ECO:0000256" key="7">
    <source>
        <dbReference type="ARBA" id="ARBA00023002"/>
    </source>
</evidence>
<dbReference type="Gene3D" id="2.102.10.10">
    <property type="entry name" value="Rieske [2Fe-2S] iron-sulphur domain"/>
    <property type="match status" value="1"/>
</dbReference>
<dbReference type="GO" id="GO:0051537">
    <property type="term" value="F:2 iron, 2 sulfur cluster binding"/>
    <property type="evidence" value="ECO:0007669"/>
    <property type="project" value="UniProtKB-KW"/>
</dbReference>
<dbReference type="InterPro" id="IPR036922">
    <property type="entry name" value="Rieske_2Fe-2S_sf"/>
</dbReference>
<proteinExistence type="inferred from homology"/>
<dbReference type="InterPro" id="IPR036188">
    <property type="entry name" value="FAD/NAD-bd_sf"/>
</dbReference>
<keyword evidence="5" id="KW-0479">Metal-binding</keyword>
<keyword evidence="3" id="KW-0285">Flavoprotein</keyword>
<keyword evidence="11" id="KW-1185">Reference proteome</keyword>
<dbReference type="PANTHER" id="PTHR43557">
    <property type="entry name" value="APOPTOSIS-INDUCING FACTOR 1"/>
    <property type="match status" value="1"/>
</dbReference>
<evidence type="ECO:0000313" key="11">
    <source>
        <dbReference type="Proteomes" id="UP000694920"/>
    </source>
</evidence>
<dbReference type="AlphaFoldDB" id="A0AAJ7BRX3"/>
<dbReference type="Pfam" id="PF00355">
    <property type="entry name" value="Rieske"/>
    <property type="match status" value="1"/>
</dbReference>
<sequence length="659" mass="73365">MIRTFHVTDGVKNNTLLKNLWTMGASNCKTFSVKNSRNAGAKNSAANGISERADYVEGVVCNEKDINENEMKMLPLGDDGGKILLIKQKGELHAIGTKCTHYGALMHTGALGEGRVRCPWHGACFNIKTGDIEDYPGLDSLPCYQVTVNNKGLVNVRARRKDLELNKRTKTMCKFDAANKKMAVIIGGGPSGATCAETLRQEGFTGRIVMVCKEPILPYDRCKVSKTMDFELEKALLRPQLFYDENKIETKLNVEATALDTNANIVKLSSNEELKYDYLYIATGSKARKPDVPGADLANIFVMRNHADSVGIVSQLSLEKHVVVLGLSFIGMEAAAYCIGKVASVTVVGRDTVPFRAVFGPEIGERAKREHELKGVKFIFGTNIAKFIPNEDDTAVKEIELLNGTVLPADIAIMGIGSTFFTEWLKDSSLEMKEDGSIVTDQYLKTNIENVYAGGDIVYAPVYSSNNERAAIGHYPLAHYHGKIAAQNICGKLTPLKAVPFFWTTLFGKSYRYAGYGKADKIKIHGSLDDLKFFTYYFKDGKVIAMSSVGRDPIVADFANLLYEGRALTEEEVEKDPVAWMRHKPKDFIKKDTSSEKSNAPVPDIKSDKGYFGNQQGRSYHTLALVRPLVYDIRQTRTKIFNYRNCLKYLRYFHITRML</sequence>
<keyword evidence="6" id="KW-0274">FAD</keyword>
<comment type="cofactor">
    <cofactor evidence="1">
        <name>FAD</name>
        <dbReference type="ChEBI" id="CHEBI:57692"/>
    </cofactor>
</comment>
<dbReference type="Pfam" id="PF07992">
    <property type="entry name" value="Pyr_redox_2"/>
    <property type="match status" value="1"/>
</dbReference>
<dbReference type="GO" id="GO:0005737">
    <property type="term" value="C:cytoplasm"/>
    <property type="evidence" value="ECO:0007669"/>
    <property type="project" value="TreeGrafter"/>
</dbReference>
<name>A0AAJ7BRX3_CEPCN</name>
<feature type="domain" description="Rieske" evidence="10">
    <location>
        <begin position="58"/>
        <end position="155"/>
    </location>
</feature>
<dbReference type="InterPro" id="IPR050446">
    <property type="entry name" value="FAD-oxidoreductase/Apoptosis"/>
</dbReference>
<dbReference type="SUPFAM" id="SSF50022">
    <property type="entry name" value="ISP domain"/>
    <property type="match status" value="1"/>
</dbReference>
<dbReference type="PANTHER" id="PTHR43557:SF2">
    <property type="entry name" value="RIESKE DOMAIN-CONTAINING PROTEIN-RELATED"/>
    <property type="match status" value="1"/>
</dbReference>
<dbReference type="GeneID" id="107266667"/>
<evidence type="ECO:0000256" key="8">
    <source>
        <dbReference type="ARBA" id="ARBA00023004"/>
    </source>
</evidence>
<accession>A0AAJ7BRX3</accession>
<dbReference type="CDD" id="cd03478">
    <property type="entry name" value="Rieske_AIFL_N"/>
    <property type="match status" value="1"/>
</dbReference>
<organism evidence="11 12">
    <name type="scientific">Cephus cinctus</name>
    <name type="common">Wheat stem sawfly</name>
    <dbReference type="NCBI Taxonomy" id="211228"/>
    <lineage>
        <taxon>Eukaryota</taxon>
        <taxon>Metazoa</taxon>
        <taxon>Ecdysozoa</taxon>
        <taxon>Arthropoda</taxon>
        <taxon>Hexapoda</taxon>
        <taxon>Insecta</taxon>
        <taxon>Pterygota</taxon>
        <taxon>Neoptera</taxon>
        <taxon>Endopterygota</taxon>
        <taxon>Hymenoptera</taxon>
        <taxon>Cephoidea</taxon>
        <taxon>Cephidae</taxon>
        <taxon>Cephus</taxon>
    </lineage>
</organism>
<dbReference type="FunFam" id="2.102.10.10:FF:000003">
    <property type="entry name" value="apoptosis-inducing factor 3 isoform X2"/>
    <property type="match status" value="1"/>
</dbReference>
<dbReference type="KEGG" id="ccin:107266667"/>
<gene>
    <name evidence="12" type="primary">LOC107266667</name>
</gene>
<keyword evidence="8" id="KW-0408">Iron</keyword>
<dbReference type="Gene3D" id="3.30.390.30">
    <property type="match status" value="1"/>
</dbReference>